<evidence type="ECO:0000313" key="2">
    <source>
        <dbReference type="Proteomes" id="UP000887013"/>
    </source>
</evidence>
<dbReference type="Proteomes" id="UP000887013">
    <property type="component" value="Unassembled WGS sequence"/>
</dbReference>
<comment type="caution">
    <text evidence="1">The sequence shown here is derived from an EMBL/GenBank/DDBJ whole genome shotgun (WGS) entry which is preliminary data.</text>
</comment>
<evidence type="ECO:0000313" key="1">
    <source>
        <dbReference type="EMBL" id="GFU62623.1"/>
    </source>
</evidence>
<sequence length="116" mass="13408">MESCFPLIFFIQPWIGKALPMGEVVLWRRGGEREGDSEEALAFFVTHFHITGVPEDILDHVLQHIVPWENGVHPRRTVREVQRMNHQPQVGVFLQEAVEVIDEQCVFLLDLLHRGS</sequence>
<accession>A0A8X6R5R7</accession>
<dbReference type="AlphaFoldDB" id="A0A8X6R5R7"/>
<proteinExistence type="predicted"/>
<dbReference type="EMBL" id="BMAW01041170">
    <property type="protein sequence ID" value="GFU62623.1"/>
    <property type="molecule type" value="Genomic_DNA"/>
</dbReference>
<reference evidence="1" key="1">
    <citation type="submission" date="2020-08" db="EMBL/GenBank/DDBJ databases">
        <title>Multicomponent nature underlies the extraordinary mechanical properties of spider dragline silk.</title>
        <authorList>
            <person name="Kono N."/>
            <person name="Nakamura H."/>
            <person name="Mori M."/>
            <person name="Yoshida Y."/>
            <person name="Ohtoshi R."/>
            <person name="Malay A.D."/>
            <person name="Moran D.A.P."/>
            <person name="Tomita M."/>
            <person name="Numata K."/>
            <person name="Arakawa K."/>
        </authorList>
    </citation>
    <scope>NUCLEOTIDE SEQUENCE</scope>
</reference>
<organism evidence="1 2">
    <name type="scientific">Nephila pilipes</name>
    <name type="common">Giant wood spider</name>
    <name type="synonym">Nephila maculata</name>
    <dbReference type="NCBI Taxonomy" id="299642"/>
    <lineage>
        <taxon>Eukaryota</taxon>
        <taxon>Metazoa</taxon>
        <taxon>Ecdysozoa</taxon>
        <taxon>Arthropoda</taxon>
        <taxon>Chelicerata</taxon>
        <taxon>Arachnida</taxon>
        <taxon>Araneae</taxon>
        <taxon>Araneomorphae</taxon>
        <taxon>Entelegynae</taxon>
        <taxon>Araneoidea</taxon>
        <taxon>Nephilidae</taxon>
        <taxon>Nephila</taxon>
    </lineage>
</organism>
<gene>
    <name evidence="1" type="ORF">NPIL_403651</name>
</gene>
<keyword evidence="2" id="KW-1185">Reference proteome</keyword>
<protein>
    <submittedName>
        <fullName evidence="1">Uncharacterized protein</fullName>
    </submittedName>
</protein>
<name>A0A8X6R5R7_NEPPI</name>